<reference evidence="3 4" key="1">
    <citation type="submission" date="2024-10" db="EMBL/GenBank/DDBJ databases">
        <title>Updated reference genomes for cyclostephanoid diatoms.</title>
        <authorList>
            <person name="Roberts W.R."/>
            <person name="Alverson A.J."/>
        </authorList>
    </citation>
    <scope>NUCLEOTIDE SEQUENCE [LARGE SCALE GENOMIC DNA]</scope>
    <source>
        <strain evidence="3 4">AJA010-31</strain>
    </source>
</reference>
<keyword evidence="2" id="KW-0472">Membrane</keyword>
<dbReference type="AlphaFoldDB" id="A0ABD3NI49"/>
<name>A0ABD3NI49_9STRA</name>
<dbReference type="EMBL" id="JALLPJ020001149">
    <property type="protein sequence ID" value="KAL3775580.1"/>
    <property type="molecule type" value="Genomic_DNA"/>
</dbReference>
<keyword evidence="2" id="KW-0812">Transmembrane</keyword>
<keyword evidence="4" id="KW-1185">Reference proteome</keyword>
<keyword evidence="2" id="KW-1133">Transmembrane helix</keyword>
<feature type="compositionally biased region" description="Polar residues" evidence="1">
    <location>
        <begin position="29"/>
        <end position="45"/>
    </location>
</feature>
<evidence type="ECO:0000313" key="3">
    <source>
        <dbReference type="EMBL" id="KAL3775580.1"/>
    </source>
</evidence>
<feature type="compositionally biased region" description="Basic and acidic residues" evidence="1">
    <location>
        <begin position="8"/>
        <end position="17"/>
    </location>
</feature>
<evidence type="ECO:0000256" key="2">
    <source>
        <dbReference type="SAM" id="Phobius"/>
    </source>
</evidence>
<comment type="caution">
    <text evidence="3">The sequence shown here is derived from an EMBL/GenBank/DDBJ whole genome shotgun (WGS) entry which is preliminary data.</text>
</comment>
<feature type="transmembrane region" description="Helical" evidence="2">
    <location>
        <begin position="122"/>
        <end position="142"/>
    </location>
</feature>
<evidence type="ECO:0000256" key="1">
    <source>
        <dbReference type="SAM" id="MobiDB-lite"/>
    </source>
</evidence>
<gene>
    <name evidence="3" type="ORF">ACHAWO_003760</name>
</gene>
<feature type="transmembrane region" description="Helical" evidence="2">
    <location>
        <begin position="188"/>
        <end position="209"/>
    </location>
</feature>
<accession>A0ABD3NI49</accession>
<organism evidence="3 4">
    <name type="scientific">Cyclotella atomus</name>
    <dbReference type="NCBI Taxonomy" id="382360"/>
    <lineage>
        <taxon>Eukaryota</taxon>
        <taxon>Sar</taxon>
        <taxon>Stramenopiles</taxon>
        <taxon>Ochrophyta</taxon>
        <taxon>Bacillariophyta</taxon>
        <taxon>Coscinodiscophyceae</taxon>
        <taxon>Thalassiosirophycidae</taxon>
        <taxon>Stephanodiscales</taxon>
        <taxon>Stephanodiscaceae</taxon>
        <taxon>Cyclotella</taxon>
    </lineage>
</organism>
<feature type="transmembrane region" description="Helical" evidence="2">
    <location>
        <begin position="221"/>
        <end position="242"/>
    </location>
</feature>
<evidence type="ECO:0000313" key="4">
    <source>
        <dbReference type="Proteomes" id="UP001530400"/>
    </source>
</evidence>
<protein>
    <submittedName>
        <fullName evidence="3">Uncharacterized protein</fullName>
    </submittedName>
</protein>
<feature type="region of interest" description="Disordered" evidence="1">
    <location>
        <begin position="1"/>
        <end position="45"/>
    </location>
</feature>
<feature type="transmembrane region" description="Helical" evidence="2">
    <location>
        <begin position="287"/>
        <end position="310"/>
    </location>
</feature>
<sequence length="318" mass="35028">MDPTHLMSSHESEEPRRQALISKPEPHRSTGNNADKYPQPSQTVSFETSLDNRHSSIALTPHEVLQLRKLLNNHNQELQTSVTLKTSSSFHSLGADSEYSEFPQTTHAWAVFAGNPQKRATIIDRIVGTFIMAFQMCTYFLFASEAMEDYSRGAVKVLVSHHTCQESGEEPVDNFVCEADETNHLDAAASFVMLSIFLTPEILGALRAVRNAYQNPDAGKATLTFACLAAVEVISAFLAAAIAISYQLFIGEVTDAIEAGVGLLFVRELSSRAYSGIRHKGVKQYRSFGLMLVCLLLVGYLVEACCEAYVRRVLGVSE</sequence>
<proteinExistence type="predicted"/>
<dbReference type="Proteomes" id="UP001530400">
    <property type="component" value="Unassembled WGS sequence"/>
</dbReference>